<dbReference type="Pfam" id="PF00015">
    <property type="entry name" value="MCPsignal"/>
    <property type="match status" value="1"/>
</dbReference>
<dbReference type="SUPFAM" id="SSF58104">
    <property type="entry name" value="Methyl-accepting chemotaxis protein (MCP) signaling domain"/>
    <property type="match status" value="1"/>
</dbReference>
<dbReference type="Gene3D" id="1.10.287.950">
    <property type="entry name" value="Methyl-accepting chemotaxis protein"/>
    <property type="match status" value="1"/>
</dbReference>
<dbReference type="Proteomes" id="UP000199735">
    <property type="component" value="Unassembled WGS sequence"/>
</dbReference>
<dbReference type="SMART" id="SM00283">
    <property type="entry name" value="MA"/>
    <property type="match status" value="1"/>
</dbReference>
<dbReference type="AlphaFoldDB" id="A0A075LN64"/>
<evidence type="ECO:0000313" key="6">
    <source>
        <dbReference type="Proteomes" id="UP000027980"/>
    </source>
</evidence>
<evidence type="ECO:0000256" key="1">
    <source>
        <dbReference type="ARBA" id="ARBA00023224"/>
    </source>
</evidence>
<dbReference type="HOGENOM" id="CLU_043276_0_0_9"/>
<sequence>MENKIEAIITAVPYMKAILREEAMITIFDAEHYLYYSPSADLNFHHQAGDSLPEDYKQFKQVNPDGVTIVKVPKEQFGVPFDSISIPIKDDAGKIIGGMNCAVTTAKQDLFKAIISSMESATDALLGKIQHIAAHSEELSATTEQISENTRNTVAHSAKITDIAGTIKGISEQTNLLGLNAAIEAARVGSAGAGFGVVATEVRKLSIESKNATVSIEETLRAIKDSINRMQNDFQEIASSSQEEAKLVTEFMTEIETLTKTAADLREYAEKNILT</sequence>
<dbReference type="InterPro" id="IPR004089">
    <property type="entry name" value="MCPsignal_dom"/>
</dbReference>
<dbReference type="EMBL" id="CP008876">
    <property type="protein sequence ID" value="AIF67804.1"/>
    <property type="molecule type" value="Genomic_DNA"/>
</dbReference>
<dbReference type="RefSeq" id="WP_038563927.1">
    <property type="nucleotide sequence ID" value="NZ_CP008876.1"/>
</dbReference>
<dbReference type="GeneID" id="301155861"/>
<dbReference type="EMBL" id="FOCD01000002">
    <property type="protein sequence ID" value="SEN36383.1"/>
    <property type="molecule type" value="Genomic_DNA"/>
</dbReference>
<evidence type="ECO:0000313" key="7">
    <source>
        <dbReference type="Proteomes" id="UP000199735"/>
    </source>
</evidence>
<name>A0A075LN64_9BACI</name>
<dbReference type="PANTHER" id="PTHR32089:SF112">
    <property type="entry name" value="LYSOZYME-LIKE PROTEIN-RELATED"/>
    <property type="match status" value="1"/>
</dbReference>
<evidence type="ECO:0000256" key="2">
    <source>
        <dbReference type="PROSITE-ProRule" id="PRU00284"/>
    </source>
</evidence>
<dbReference type="Proteomes" id="UP000027980">
    <property type="component" value="Chromosome"/>
</dbReference>
<dbReference type="PROSITE" id="PS50111">
    <property type="entry name" value="CHEMOTAXIS_TRANSDUC_2"/>
    <property type="match status" value="1"/>
</dbReference>
<dbReference type="GO" id="GO:0016020">
    <property type="term" value="C:membrane"/>
    <property type="evidence" value="ECO:0007669"/>
    <property type="project" value="InterPro"/>
</dbReference>
<dbReference type="KEGG" id="tap:GZ22_14940"/>
<feature type="domain" description="Methyl-accepting transducer" evidence="3">
    <location>
        <begin position="117"/>
        <end position="275"/>
    </location>
</feature>
<dbReference type="PANTHER" id="PTHR32089">
    <property type="entry name" value="METHYL-ACCEPTING CHEMOTAXIS PROTEIN MCPB"/>
    <property type="match status" value="1"/>
</dbReference>
<keyword evidence="1 2" id="KW-0807">Transducer</keyword>
<protein>
    <submittedName>
        <fullName evidence="4 5">Chemotaxis protein</fullName>
    </submittedName>
</protein>
<reference evidence="5 7" key="2">
    <citation type="submission" date="2016-10" db="EMBL/GenBank/DDBJ databases">
        <authorList>
            <person name="Varghese N."/>
            <person name="Submissions S."/>
        </authorList>
    </citation>
    <scope>NUCLEOTIDE SEQUENCE [LARGE SCALE GENOMIC DNA]</scope>
    <source>
        <strain evidence="5 7">DSM 21619</strain>
    </source>
</reference>
<evidence type="ECO:0000259" key="3">
    <source>
        <dbReference type="PROSITE" id="PS50111"/>
    </source>
</evidence>
<gene>
    <name evidence="4" type="ORF">GZ22_14940</name>
    <name evidence="5" type="ORF">SAMN04489762_2057</name>
</gene>
<organism evidence="4 6">
    <name type="scientific">Terribacillus saccharophilus</name>
    <dbReference type="NCBI Taxonomy" id="361277"/>
    <lineage>
        <taxon>Bacteria</taxon>
        <taxon>Bacillati</taxon>
        <taxon>Bacillota</taxon>
        <taxon>Bacilli</taxon>
        <taxon>Bacillales</taxon>
        <taxon>Bacillaceae</taxon>
        <taxon>Terribacillus</taxon>
    </lineage>
</organism>
<proteinExistence type="predicted"/>
<accession>A0A075LN64</accession>
<evidence type="ECO:0000313" key="4">
    <source>
        <dbReference type="EMBL" id="AIF67804.1"/>
    </source>
</evidence>
<dbReference type="GO" id="GO:0007165">
    <property type="term" value="P:signal transduction"/>
    <property type="evidence" value="ECO:0007669"/>
    <property type="project" value="UniProtKB-KW"/>
</dbReference>
<reference evidence="4 6" key="1">
    <citation type="submission" date="2014-07" db="EMBL/GenBank/DDBJ databases">
        <title>Complete genome sequence of a moderately halophilic bacterium Terribacillus aidingensis MP602, isolated from Cryptomeria fortunei in Tianmu mountain in China.</title>
        <authorList>
            <person name="Wang Y."/>
            <person name="Lu P."/>
            <person name="Zhang L."/>
        </authorList>
    </citation>
    <scope>NUCLEOTIDE SEQUENCE [LARGE SCALE GENOMIC DNA]</scope>
    <source>
        <strain evidence="4 6">MP602</strain>
    </source>
</reference>
<accession>A0AAX2EFV8</accession>
<evidence type="ECO:0000313" key="5">
    <source>
        <dbReference type="EMBL" id="SEN36383.1"/>
    </source>
</evidence>